<sequence>MLSLPKRLIFGSQTKFDFKLSSQDGIARLYSERHIPYHDSKYWSRYLQLDTPTDVFSLLSLADLRRARRDAPENIVTLVRVMVAHLESLLLDPLFEPPPASVSASVQDSFASRLNGIADVSKWRVPGASLMGFDSAQNTPGSVQRDRVKEALNVIRILTRTLPAVMESEDADFESEVLWSQAPEAYSDSNPSQGTFADRGKASTSEANKLDASAQFVIDDEEDDGDGSREDSHKAVDHPLAFTEKAEESTQPRDDDDESIPVALGERLVRLAIDLLFCSGFTLPWTEDQLEEAASSTQPKRINYSIWEAGVGSSVDLPGTTRFHVSNRVEVLRLFLVLISKSIYIPAHRQNTDVEPALKFAVQDLDRGIMLPLLCSLINTSITNARNSTSAWLGLPSVSGLVGGSNDEVRTSLVTMSLQILDVLLTYDAPLPGEADTVSLSTVGRPLPGPGGRNVFRFYLSKLHRTADFDFIWSGLSKSFNEHVSSTIQILAIPIPTGGQGRRAAETSWQLSQVAERLILLWRLLEHNHKFRLYVLDDAQRAPELLTILLYFSLTYKDNVALQGLVRLCTFMLQDVSSERAFATNLAKVGSAAKVHLPARLGLLGGNTAIDFLVQGVYSLIATTKGQLASLYAPLVISLSNTAPAWRSLSITASTRIIHLLRSFSQPSFLLSDEGHPRLLFYILETINAVLTFGYNANVNLVYSLVLARGLIDGLKGFSLRKGVEEVWKRRRAVGTDTRDWFENAPRLEKPPLPPSPEPLPDSNSATAATDDDTSPTIVDKGKSRRISTSSSDLPIPAQWEGELSKYSLETVELAAAQYIGKHGFRPTQAWVESWHLGLPLATPRLVIEKLLPEIERIAAGGGVKTGTANGNNVVEITGGDTDARVLAFLREQKMEEYLAPPQGGIHARGWQWTEHASVWLRSYLWGTIYVAGLLPFGLWSDTEVRLFRIHERGDGRKGGGGGGTQGQSATPTEERGDGSQRSSFAAAPSESQQVATPQTST</sequence>
<dbReference type="GO" id="GO:0005797">
    <property type="term" value="C:Golgi medial cisterna"/>
    <property type="evidence" value="ECO:0007669"/>
    <property type="project" value="TreeGrafter"/>
</dbReference>
<evidence type="ECO:0000256" key="1">
    <source>
        <dbReference type="SAM" id="MobiDB-lite"/>
    </source>
</evidence>
<feature type="region of interest" description="Disordered" evidence="1">
    <location>
        <begin position="953"/>
        <end position="1002"/>
    </location>
</feature>
<dbReference type="PANTHER" id="PTHR21575:SF12">
    <property type="entry name" value="PROTEIN HID1"/>
    <property type="match status" value="1"/>
</dbReference>
<evidence type="ECO:0000313" key="2">
    <source>
        <dbReference type="EMBL" id="SPO30154.1"/>
    </source>
</evidence>
<accession>A0A5C3EHM0</accession>
<dbReference type="OrthoDB" id="432953at2759"/>
<gene>
    <name evidence="2" type="ORF">UTRI_05993</name>
</gene>
<dbReference type="GO" id="GO:0016020">
    <property type="term" value="C:membrane"/>
    <property type="evidence" value="ECO:0007669"/>
    <property type="project" value="TreeGrafter"/>
</dbReference>
<reference evidence="2 3" key="1">
    <citation type="submission" date="2018-03" db="EMBL/GenBank/DDBJ databases">
        <authorList>
            <person name="Guldener U."/>
        </authorList>
    </citation>
    <scope>NUCLEOTIDE SEQUENCE [LARGE SCALE GENOMIC DNA]</scope>
    <source>
        <strain evidence="2 3">NBRC100155</strain>
    </source>
</reference>
<feature type="compositionally biased region" description="Polar residues" evidence="1">
    <location>
        <begin position="980"/>
        <end position="1002"/>
    </location>
</feature>
<dbReference type="PANTHER" id="PTHR21575">
    <property type="entry name" value="PROTEIN HID1"/>
    <property type="match status" value="1"/>
</dbReference>
<feature type="region of interest" description="Disordered" evidence="1">
    <location>
        <begin position="184"/>
        <end position="259"/>
    </location>
</feature>
<evidence type="ECO:0008006" key="4">
    <source>
        <dbReference type="Google" id="ProtNLM"/>
    </source>
</evidence>
<dbReference type="Proteomes" id="UP000324022">
    <property type="component" value="Unassembled WGS sequence"/>
</dbReference>
<protein>
    <recommendedName>
        <fullName evidence="4">Protein HID1</fullName>
    </recommendedName>
</protein>
<feature type="compositionally biased region" description="Basic and acidic residues" evidence="1">
    <location>
        <begin position="244"/>
        <end position="253"/>
    </location>
</feature>
<dbReference type="InterPro" id="IPR026705">
    <property type="entry name" value="Hid-1/Ecm30"/>
</dbReference>
<proteinExistence type="predicted"/>
<dbReference type="Pfam" id="PF12722">
    <property type="entry name" value="Hid1"/>
    <property type="match status" value="2"/>
</dbReference>
<evidence type="ECO:0000313" key="3">
    <source>
        <dbReference type="Proteomes" id="UP000324022"/>
    </source>
</evidence>
<dbReference type="EMBL" id="OOIN01000031">
    <property type="protein sequence ID" value="SPO30154.1"/>
    <property type="molecule type" value="Genomic_DNA"/>
</dbReference>
<name>A0A5C3EHM0_9BASI</name>
<organism evidence="2 3">
    <name type="scientific">Ustilago trichophora</name>
    <dbReference type="NCBI Taxonomy" id="86804"/>
    <lineage>
        <taxon>Eukaryota</taxon>
        <taxon>Fungi</taxon>
        <taxon>Dikarya</taxon>
        <taxon>Basidiomycota</taxon>
        <taxon>Ustilaginomycotina</taxon>
        <taxon>Ustilaginomycetes</taxon>
        <taxon>Ustilaginales</taxon>
        <taxon>Ustilaginaceae</taxon>
        <taxon>Ustilago</taxon>
    </lineage>
</organism>
<dbReference type="AlphaFoldDB" id="A0A5C3EHM0"/>
<feature type="region of interest" description="Disordered" evidence="1">
    <location>
        <begin position="744"/>
        <end position="793"/>
    </location>
</feature>
<dbReference type="GO" id="GO:0000138">
    <property type="term" value="C:Golgi trans cisterna"/>
    <property type="evidence" value="ECO:0007669"/>
    <property type="project" value="TreeGrafter"/>
</dbReference>
<feature type="compositionally biased region" description="Pro residues" evidence="1">
    <location>
        <begin position="751"/>
        <end position="760"/>
    </location>
</feature>
<feature type="compositionally biased region" description="Basic and acidic residues" evidence="1">
    <location>
        <begin position="226"/>
        <end position="237"/>
    </location>
</feature>
<keyword evidence="3" id="KW-1185">Reference proteome</keyword>